<keyword evidence="3" id="KW-1185">Reference proteome</keyword>
<gene>
    <name evidence="2" type="ORF">ACFO8Q_14250</name>
</gene>
<sequence length="106" mass="12123">MKRLLFVDGFDTVLTIGTQGFEARNVQDPDTESVVRGPREGFVENLQVNLALLRRKIKNPNLTFERYTLGQQTRTSICIGYIEGIANPEIIQELKKAEEERAKRKT</sequence>
<evidence type="ECO:0000313" key="3">
    <source>
        <dbReference type="Proteomes" id="UP001596002"/>
    </source>
</evidence>
<organism evidence="2 3">
    <name type="scientific">Effusibacillus consociatus</name>
    <dbReference type="NCBI Taxonomy" id="1117041"/>
    <lineage>
        <taxon>Bacteria</taxon>
        <taxon>Bacillati</taxon>
        <taxon>Bacillota</taxon>
        <taxon>Bacilli</taxon>
        <taxon>Bacillales</taxon>
        <taxon>Alicyclobacillaceae</taxon>
        <taxon>Effusibacillus</taxon>
    </lineage>
</organism>
<comment type="caution">
    <text evidence="2">The sequence shown here is derived from an EMBL/GenBank/DDBJ whole genome shotgun (WGS) entry which is preliminary data.</text>
</comment>
<reference evidence="3" key="1">
    <citation type="journal article" date="2019" name="Int. J. Syst. Evol. Microbiol.">
        <title>The Global Catalogue of Microorganisms (GCM) 10K type strain sequencing project: providing services to taxonomists for standard genome sequencing and annotation.</title>
        <authorList>
            <consortium name="The Broad Institute Genomics Platform"/>
            <consortium name="The Broad Institute Genome Sequencing Center for Infectious Disease"/>
            <person name="Wu L."/>
            <person name="Ma J."/>
        </authorList>
    </citation>
    <scope>NUCLEOTIDE SEQUENCE [LARGE SCALE GENOMIC DNA]</scope>
    <source>
        <strain evidence="3">WYCCWR 12678</strain>
    </source>
</reference>
<dbReference type="Proteomes" id="UP001596002">
    <property type="component" value="Unassembled WGS sequence"/>
</dbReference>
<name>A0ABV9Q3X1_9BACL</name>
<dbReference type="RefSeq" id="WP_380026456.1">
    <property type="nucleotide sequence ID" value="NZ_JBHSHC010000106.1"/>
</dbReference>
<evidence type="ECO:0000313" key="2">
    <source>
        <dbReference type="EMBL" id="MFC4768504.1"/>
    </source>
</evidence>
<keyword evidence="1" id="KW-0472">Membrane</keyword>
<dbReference type="Pfam" id="PF03323">
    <property type="entry name" value="GerA"/>
    <property type="match status" value="1"/>
</dbReference>
<protein>
    <submittedName>
        <fullName evidence="2">Spore germination protein</fullName>
    </submittedName>
</protein>
<evidence type="ECO:0000256" key="1">
    <source>
        <dbReference type="ARBA" id="ARBA00023136"/>
    </source>
</evidence>
<dbReference type="InterPro" id="IPR004995">
    <property type="entry name" value="Spore_Ger"/>
</dbReference>
<dbReference type="EMBL" id="JBHSHC010000106">
    <property type="protein sequence ID" value="MFC4768504.1"/>
    <property type="molecule type" value="Genomic_DNA"/>
</dbReference>
<proteinExistence type="predicted"/>
<accession>A0ABV9Q3X1</accession>